<protein>
    <submittedName>
        <fullName evidence="1">Uncharacterized protein</fullName>
    </submittedName>
</protein>
<accession>A0ACB5SNX1</accession>
<name>A0ACB5SNX1_9PEZI</name>
<sequence>MPDQPDDHTASRKRTATPSAPSSPTSPSAENENKRAKLLDPARSPTPNEPTDGTTTTNSADQKPDAGSAAKEAAAAHPTTSEPGDKDTTAAVASQAPVKQVVEPDSTAVAVAANEATADEAVSHSDDAVPESRAFTYRTGVVDCPLSPGEMAELRAYYALDAERRAEERARALAEYDDEDEDEGEGEEGGGRPASSPTAEG</sequence>
<evidence type="ECO:0000313" key="2">
    <source>
        <dbReference type="Proteomes" id="UP001165186"/>
    </source>
</evidence>
<gene>
    <name evidence="1" type="primary">g1272</name>
    <name evidence="1" type="ORF">NpPPO83_00001272</name>
</gene>
<keyword evidence="2" id="KW-1185">Reference proteome</keyword>
<comment type="caution">
    <text evidence="1">The sequence shown here is derived from an EMBL/GenBank/DDBJ whole genome shotgun (WGS) entry which is preliminary data.</text>
</comment>
<dbReference type="EMBL" id="BSXG01000163">
    <property type="protein sequence ID" value="GME50343.1"/>
    <property type="molecule type" value="Genomic_DNA"/>
</dbReference>
<reference evidence="1" key="1">
    <citation type="submission" date="2024-09" db="EMBL/GenBank/DDBJ databases">
        <title>Draft Genome Sequences of Neofusicoccum parvum.</title>
        <authorList>
            <person name="Ashida A."/>
            <person name="Camagna M."/>
            <person name="Tanaka A."/>
            <person name="Takemoto D."/>
        </authorList>
    </citation>
    <scope>NUCLEOTIDE SEQUENCE</scope>
    <source>
        <strain evidence="1">PPO83</strain>
    </source>
</reference>
<organism evidence="1 2">
    <name type="scientific">Neofusicoccum parvum</name>
    <dbReference type="NCBI Taxonomy" id="310453"/>
    <lineage>
        <taxon>Eukaryota</taxon>
        <taxon>Fungi</taxon>
        <taxon>Dikarya</taxon>
        <taxon>Ascomycota</taxon>
        <taxon>Pezizomycotina</taxon>
        <taxon>Dothideomycetes</taxon>
        <taxon>Dothideomycetes incertae sedis</taxon>
        <taxon>Botryosphaeriales</taxon>
        <taxon>Botryosphaeriaceae</taxon>
        <taxon>Neofusicoccum</taxon>
    </lineage>
</organism>
<evidence type="ECO:0000313" key="1">
    <source>
        <dbReference type="EMBL" id="GME50343.1"/>
    </source>
</evidence>
<dbReference type="Proteomes" id="UP001165186">
    <property type="component" value="Unassembled WGS sequence"/>
</dbReference>
<proteinExistence type="predicted"/>